<dbReference type="FunFam" id="3.40.50.150:FF:000734">
    <property type="entry name" value="NOP2 nucleolar protein homolog (yeast)"/>
    <property type="match status" value="1"/>
</dbReference>
<keyword evidence="8" id="KW-0539">Nucleus</keyword>
<dbReference type="PROSITE" id="PS01153">
    <property type="entry name" value="NOL1_NOP2_SUN"/>
    <property type="match status" value="1"/>
</dbReference>
<dbReference type="PRINTS" id="PR02012">
    <property type="entry name" value="RCMTNOP2"/>
</dbReference>
<keyword evidence="5 9" id="KW-0808">Transferase</keyword>
<dbReference type="GO" id="GO:0070475">
    <property type="term" value="P:rRNA base methylation"/>
    <property type="evidence" value="ECO:0007669"/>
    <property type="project" value="TreeGrafter"/>
</dbReference>
<name>A0A3P9CNU5_9CICH</name>
<dbReference type="Gene3D" id="3.30.70.1170">
    <property type="entry name" value="Sun protein, domain 3"/>
    <property type="match status" value="1"/>
</dbReference>
<keyword evidence="4 9" id="KW-0489">Methyltransferase</keyword>
<dbReference type="PRINTS" id="PR02008">
    <property type="entry name" value="RCMTFAMILY"/>
</dbReference>
<feature type="compositionally biased region" description="Acidic residues" evidence="10">
    <location>
        <begin position="109"/>
        <end position="148"/>
    </location>
</feature>
<dbReference type="GeneTree" id="ENSGT00940000161554"/>
<feature type="compositionally biased region" description="Basic residues" evidence="10">
    <location>
        <begin position="10"/>
        <end position="21"/>
    </location>
</feature>
<protein>
    <submittedName>
        <fullName evidence="12">NOP2 nucleolar protein homolog (yeast)</fullName>
    </submittedName>
</protein>
<feature type="binding site" evidence="9">
    <location>
        <position position="429"/>
    </location>
    <ligand>
        <name>S-adenosyl-L-methionine</name>
        <dbReference type="ChEBI" id="CHEBI:59789"/>
    </ligand>
</feature>
<keyword evidence="7 9" id="KW-0694">RNA-binding</keyword>
<dbReference type="GO" id="GO:0000470">
    <property type="term" value="P:maturation of LSU-rRNA"/>
    <property type="evidence" value="ECO:0007669"/>
    <property type="project" value="TreeGrafter"/>
</dbReference>
<dbReference type="GO" id="GO:0005730">
    <property type="term" value="C:nucleolus"/>
    <property type="evidence" value="ECO:0007669"/>
    <property type="project" value="UniProtKB-SubCell"/>
</dbReference>
<keyword evidence="3" id="KW-0690">Ribosome biogenesis</keyword>
<dbReference type="PANTHER" id="PTHR22807">
    <property type="entry name" value="NOP2 YEAST -RELATED NOL1/NOP2/FMU SUN DOMAIN-CONTAINING"/>
    <property type="match status" value="1"/>
</dbReference>
<dbReference type="SMR" id="A0A3P9CNU5"/>
<feature type="region of interest" description="Disordered" evidence="10">
    <location>
        <begin position="57"/>
        <end position="213"/>
    </location>
</feature>
<dbReference type="InterPro" id="IPR023273">
    <property type="entry name" value="RCMT_NOP2"/>
</dbReference>
<evidence type="ECO:0000256" key="3">
    <source>
        <dbReference type="ARBA" id="ARBA00022517"/>
    </source>
</evidence>
<keyword evidence="13" id="KW-1185">Reference proteome</keyword>
<reference evidence="12" key="3">
    <citation type="submission" date="2025-09" db="UniProtKB">
        <authorList>
            <consortium name="Ensembl"/>
        </authorList>
    </citation>
    <scope>IDENTIFICATION</scope>
</reference>
<dbReference type="InterPro" id="IPR049560">
    <property type="entry name" value="MeTrfase_RsmB-F_NOP2_cat"/>
</dbReference>
<feature type="compositionally biased region" description="Basic and acidic residues" evidence="10">
    <location>
        <begin position="199"/>
        <end position="213"/>
    </location>
</feature>
<sequence>MGRKLDPCKKLKKGPGKKTRKQQGAETELAKFITDEDTGSKRLSSRFCLSFFLPKGFTDENSKWLKPSKRKRKIDEQESEDDSDEHWEEEDDDEEEEEEEKVVEKKGGDDDDEGDDDDDDDDDMVDDYGVQDDSDEAAEDDSDGEDLLPIERAAKKEKKQKKSKAPDSDEDDDDEEDEDDDEEEEEQESDADMDEEDELKTNIDEEDKFRLPKPEEEQQMYLKAIYQRIKDNIDLLCNFSTKREEGKDRADYISLLKKDLCTYYSYNEFLIEKFMDLFPLSELVDFLEANEIHRPVTIRTNTLKTRRRDLAQALINRGVNLDPLGKWSKVGLVIYDSSVPIGATPEYLAGHYMLQGASSFLPVMALSPQEGELVLDMSSAPGGKTTYIAQLMRNTGVIVANDANAERLKSVVGNIHRLGVTNTVVCNYDGREFPKVMGGFDRVLLDAPCSGTGVIAKDPAVKTSKDEVDINRCAHLQKELILSAIDSVNADSPSGGYLVYCTCSITVEENEWVVDYALKKRNVKLVPTGLDFGKEGFTNFKKFRFHPTLRLTRRFYSHSHNMDGFFVAKLKKFSNIIPTAPPGNEDEKAEAPETTAATEAPEEKRSKSDKTKKTVLNKAGGLKQENKANGTAVTKKAIINSQGKKELHTGPKKAKVAKMDGETVKGTEAKKATDDGKASKADTKEGSRFEKKQTTKRKTPMKAKNRMGKNKFNKLKHMLQKQ</sequence>
<evidence type="ECO:0000313" key="13">
    <source>
        <dbReference type="Proteomes" id="UP000265160"/>
    </source>
</evidence>
<proteinExistence type="inferred from homology"/>
<dbReference type="STRING" id="106582.ENSMZEP00005023466"/>
<evidence type="ECO:0000256" key="4">
    <source>
        <dbReference type="ARBA" id="ARBA00022603"/>
    </source>
</evidence>
<feature type="region of interest" description="Disordered" evidence="10">
    <location>
        <begin position="578"/>
        <end position="623"/>
    </location>
</feature>
<feature type="binding site" evidence="9">
    <location>
        <position position="402"/>
    </location>
    <ligand>
        <name>S-adenosyl-L-methionine</name>
        <dbReference type="ChEBI" id="CHEBI:59789"/>
    </ligand>
</feature>
<dbReference type="Pfam" id="PF22458">
    <property type="entry name" value="RsmF-B_ferredox"/>
    <property type="match status" value="1"/>
</dbReference>
<feature type="compositionally biased region" description="Basic and acidic residues" evidence="10">
    <location>
        <begin position="601"/>
        <end position="612"/>
    </location>
</feature>
<dbReference type="GO" id="GO:0009383">
    <property type="term" value="F:rRNA (cytosine-C5-)-methyltransferase activity"/>
    <property type="evidence" value="ECO:0007669"/>
    <property type="project" value="TreeGrafter"/>
</dbReference>
<comment type="subcellular location">
    <subcellularLocation>
        <location evidence="1">Nucleus</location>
        <location evidence="1">Nucleolus</location>
    </subcellularLocation>
</comment>
<reference evidence="12" key="2">
    <citation type="submission" date="2025-08" db="UniProtKB">
        <authorList>
            <consortium name="Ensembl"/>
        </authorList>
    </citation>
    <scope>IDENTIFICATION</scope>
</reference>
<accession>A0A3P9CNU5</accession>
<dbReference type="InterPro" id="IPR011023">
    <property type="entry name" value="Nop2p"/>
</dbReference>
<feature type="compositionally biased region" description="Acidic residues" evidence="10">
    <location>
        <begin position="77"/>
        <end position="101"/>
    </location>
</feature>
<dbReference type="InterPro" id="IPR023267">
    <property type="entry name" value="RCMT"/>
</dbReference>
<feature type="domain" description="SAM-dependent MTase RsmB/NOP-type" evidence="11">
    <location>
        <begin position="286"/>
        <end position="573"/>
    </location>
</feature>
<keyword evidence="6 9" id="KW-0949">S-adenosyl-L-methionine</keyword>
<evidence type="ECO:0000256" key="5">
    <source>
        <dbReference type="ARBA" id="ARBA00022679"/>
    </source>
</evidence>
<dbReference type="AlphaFoldDB" id="A0A3P9CNU5"/>
<feature type="region of interest" description="Disordered" evidence="10">
    <location>
        <begin position="642"/>
        <end position="722"/>
    </location>
</feature>
<dbReference type="NCBIfam" id="TIGR00446">
    <property type="entry name" value="nop2p"/>
    <property type="match status" value="1"/>
</dbReference>
<dbReference type="FunFam" id="3.30.70.1170:FF:000001">
    <property type="entry name" value="Ribosomal RNA methyltransferase Nop2"/>
    <property type="match status" value="1"/>
</dbReference>
<evidence type="ECO:0000256" key="8">
    <source>
        <dbReference type="ARBA" id="ARBA00023242"/>
    </source>
</evidence>
<feature type="binding site" evidence="9">
    <location>
        <begin position="378"/>
        <end position="384"/>
    </location>
    <ligand>
        <name>S-adenosyl-L-methionine</name>
        <dbReference type="ChEBI" id="CHEBI:59789"/>
    </ligand>
</feature>
<evidence type="ECO:0000256" key="6">
    <source>
        <dbReference type="ARBA" id="ARBA00022691"/>
    </source>
</evidence>
<dbReference type="InterPro" id="IPR029063">
    <property type="entry name" value="SAM-dependent_MTases_sf"/>
</dbReference>
<evidence type="ECO:0000256" key="1">
    <source>
        <dbReference type="ARBA" id="ARBA00004604"/>
    </source>
</evidence>
<feature type="compositionally biased region" description="Acidic residues" evidence="10">
    <location>
        <begin position="168"/>
        <end position="198"/>
    </location>
</feature>
<dbReference type="InterPro" id="IPR018314">
    <property type="entry name" value="RsmB/NOL1/NOP2-like_CS"/>
</dbReference>
<evidence type="ECO:0000313" key="12">
    <source>
        <dbReference type="Ensembl" id="ENSMZEP00005023466.1"/>
    </source>
</evidence>
<dbReference type="Gene3D" id="3.40.50.150">
    <property type="entry name" value="Vaccinia Virus protein VP39"/>
    <property type="match status" value="1"/>
</dbReference>
<organism evidence="12 13">
    <name type="scientific">Maylandia zebra</name>
    <name type="common">zebra mbuna</name>
    <dbReference type="NCBI Taxonomy" id="106582"/>
    <lineage>
        <taxon>Eukaryota</taxon>
        <taxon>Metazoa</taxon>
        <taxon>Chordata</taxon>
        <taxon>Craniata</taxon>
        <taxon>Vertebrata</taxon>
        <taxon>Euteleostomi</taxon>
        <taxon>Actinopterygii</taxon>
        <taxon>Neopterygii</taxon>
        <taxon>Teleostei</taxon>
        <taxon>Neoteleostei</taxon>
        <taxon>Acanthomorphata</taxon>
        <taxon>Ovalentaria</taxon>
        <taxon>Cichlomorphae</taxon>
        <taxon>Cichliformes</taxon>
        <taxon>Cichlidae</taxon>
        <taxon>African cichlids</taxon>
        <taxon>Pseudocrenilabrinae</taxon>
        <taxon>Haplochromini</taxon>
        <taxon>Maylandia</taxon>
        <taxon>Maylandia zebra complex</taxon>
    </lineage>
</organism>
<dbReference type="InterPro" id="IPR054728">
    <property type="entry name" value="RsmB-like_ferredoxin"/>
</dbReference>
<feature type="binding site" evidence="9">
    <location>
        <position position="446"/>
    </location>
    <ligand>
        <name>S-adenosyl-L-methionine</name>
        <dbReference type="ChEBI" id="CHEBI:59789"/>
    </ligand>
</feature>
<reference evidence="12 13" key="1">
    <citation type="journal article" date="2014" name="Nature">
        <title>The genomic substrate for adaptive radiation in African cichlid fish.</title>
        <authorList>
            <person name="Brawand D."/>
            <person name="Wagner C.E."/>
            <person name="Li Y.I."/>
            <person name="Malinsky M."/>
            <person name="Keller I."/>
            <person name="Fan S."/>
            <person name="Simakov O."/>
            <person name="Ng A.Y."/>
            <person name="Lim Z.W."/>
            <person name="Bezault E."/>
            <person name="Turner-Maier J."/>
            <person name="Johnson J."/>
            <person name="Alcazar R."/>
            <person name="Noh H.J."/>
            <person name="Russell P."/>
            <person name="Aken B."/>
            <person name="Alfoldi J."/>
            <person name="Amemiya C."/>
            <person name="Azzouzi N."/>
            <person name="Baroiller J.F."/>
            <person name="Barloy-Hubler F."/>
            <person name="Berlin A."/>
            <person name="Bloomquist R."/>
            <person name="Carleton K.L."/>
            <person name="Conte M.A."/>
            <person name="D'Cotta H."/>
            <person name="Eshel O."/>
            <person name="Gaffney L."/>
            <person name="Galibert F."/>
            <person name="Gante H.F."/>
            <person name="Gnerre S."/>
            <person name="Greuter L."/>
            <person name="Guyon R."/>
            <person name="Haddad N.S."/>
            <person name="Haerty W."/>
            <person name="Harris R.M."/>
            <person name="Hofmann H.A."/>
            <person name="Hourlier T."/>
            <person name="Hulata G."/>
            <person name="Jaffe D.B."/>
            <person name="Lara M."/>
            <person name="Lee A.P."/>
            <person name="MacCallum I."/>
            <person name="Mwaiko S."/>
            <person name="Nikaido M."/>
            <person name="Nishihara H."/>
            <person name="Ozouf-Costaz C."/>
            <person name="Penman D.J."/>
            <person name="Przybylski D."/>
            <person name="Rakotomanga M."/>
            <person name="Renn S.C.P."/>
            <person name="Ribeiro F.J."/>
            <person name="Ron M."/>
            <person name="Salzburger W."/>
            <person name="Sanchez-Pulido L."/>
            <person name="Santos M.E."/>
            <person name="Searle S."/>
            <person name="Sharpe T."/>
            <person name="Swofford R."/>
            <person name="Tan F.J."/>
            <person name="Williams L."/>
            <person name="Young S."/>
            <person name="Yin S."/>
            <person name="Okada N."/>
            <person name="Kocher T.D."/>
            <person name="Miska E.A."/>
            <person name="Lander E.S."/>
            <person name="Venkatesh B."/>
            <person name="Fernald R.D."/>
            <person name="Meyer A."/>
            <person name="Ponting C.P."/>
            <person name="Streelman J.T."/>
            <person name="Lindblad-Toh K."/>
            <person name="Seehausen O."/>
            <person name="Di Palma F."/>
        </authorList>
    </citation>
    <scope>NUCLEOTIDE SEQUENCE</scope>
</reference>
<dbReference type="Pfam" id="PF01189">
    <property type="entry name" value="Methyltr_RsmB-F"/>
    <property type="match status" value="1"/>
</dbReference>
<dbReference type="InterPro" id="IPR001678">
    <property type="entry name" value="MeTrfase_RsmB-F_NOP2_dom"/>
</dbReference>
<feature type="compositionally biased region" description="Basic residues" evidence="10">
    <location>
        <begin position="694"/>
        <end position="722"/>
    </location>
</feature>
<dbReference type="GO" id="GO:0003723">
    <property type="term" value="F:RNA binding"/>
    <property type="evidence" value="ECO:0007669"/>
    <property type="project" value="UniProtKB-UniRule"/>
</dbReference>
<dbReference type="PROSITE" id="PS51686">
    <property type="entry name" value="SAM_MT_RSMB_NOP"/>
    <property type="match status" value="1"/>
</dbReference>
<evidence type="ECO:0000259" key="11">
    <source>
        <dbReference type="PROSITE" id="PS51686"/>
    </source>
</evidence>
<evidence type="ECO:0000256" key="9">
    <source>
        <dbReference type="PROSITE-ProRule" id="PRU01023"/>
    </source>
</evidence>
<evidence type="ECO:0000256" key="7">
    <source>
        <dbReference type="ARBA" id="ARBA00022884"/>
    </source>
</evidence>
<dbReference type="Ensembl" id="ENSMZET00005024238.1">
    <property type="protein sequence ID" value="ENSMZEP00005023466.1"/>
    <property type="gene ID" value="ENSMZEG00005017552.1"/>
</dbReference>
<dbReference type="Proteomes" id="UP000265160">
    <property type="component" value="LG11"/>
</dbReference>
<feature type="compositionally biased region" description="Basic and acidic residues" evidence="10">
    <location>
        <begin position="657"/>
        <end position="693"/>
    </location>
</feature>
<dbReference type="SUPFAM" id="SSF53335">
    <property type="entry name" value="S-adenosyl-L-methionine-dependent methyltransferases"/>
    <property type="match status" value="1"/>
</dbReference>
<evidence type="ECO:0000256" key="10">
    <source>
        <dbReference type="SAM" id="MobiDB-lite"/>
    </source>
</evidence>
<feature type="active site" description="Nucleophile" evidence="9">
    <location>
        <position position="503"/>
    </location>
</feature>
<evidence type="ECO:0000256" key="2">
    <source>
        <dbReference type="ARBA" id="ARBA00007494"/>
    </source>
</evidence>
<comment type="similarity">
    <text evidence="2 9">Belongs to the class I-like SAM-binding methyltransferase superfamily. RsmB/NOP family.</text>
</comment>
<feature type="region of interest" description="Disordered" evidence="10">
    <location>
        <begin position="1"/>
        <end position="26"/>
    </location>
</feature>
<dbReference type="PANTHER" id="PTHR22807:SF30">
    <property type="entry name" value="28S RRNA (CYTOSINE(4447)-C(5))-METHYLTRANSFERASE-RELATED"/>
    <property type="match status" value="1"/>
</dbReference>